<dbReference type="GO" id="GO:0005634">
    <property type="term" value="C:nucleus"/>
    <property type="evidence" value="ECO:0007669"/>
    <property type="project" value="UniProtKB-SubCell"/>
</dbReference>
<evidence type="ECO:0000313" key="9">
    <source>
        <dbReference type="Proteomes" id="UP000596660"/>
    </source>
</evidence>
<dbReference type="OrthoDB" id="1864528at2759"/>
<dbReference type="Gene3D" id="2.40.330.10">
    <property type="entry name" value="DNA-binding pseudobarrel domain"/>
    <property type="match status" value="1"/>
</dbReference>
<dbReference type="RefSeq" id="XP_021725619.1">
    <property type="nucleotide sequence ID" value="XM_021869927.1"/>
</dbReference>
<dbReference type="EnsemblPlants" id="AUR62027220-RA">
    <property type="protein sequence ID" value="AUR62027220-RA:cds"/>
    <property type="gene ID" value="AUR62027220"/>
</dbReference>
<sequence>MSASEIEYPFDPEPCRGNNPLQKRKTNSSEKVHSRSDKRMQSVTSGKLIISYNKRYFTPEEWRRVRAYYADHCKHPSFATKICPSFEESKFAMDIPKTFAHKFLHNEPCPSTFNLQTDTGKAWPVRSCASVGNYGKTNMKLMGAGWRKFALGNNLKAGDICIFELIKKQEFKVHIIRVPYAKEKLENIPVIIEVESD</sequence>
<dbReference type="PANTHER" id="PTHR31391">
    <property type="entry name" value="B3 DOMAIN-CONTAINING PROTEIN OS11G0197600-RELATED"/>
    <property type="match status" value="1"/>
</dbReference>
<proteinExistence type="predicted"/>
<dbReference type="Proteomes" id="UP000596660">
    <property type="component" value="Unplaced"/>
</dbReference>
<keyword evidence="4" id="KW-0804">Transcription</keyword>
<dbReference type="GO" id="GO:0003677">
    <property type="term" value="F:DNA binding"/>
    <property type="evidence" value="ECO:0007669"/>
    <property type="project" value="UniProtKB-KW"/>
</dbReference>
<accession>A0A803MCM7</accession>
<dbReference type="InterPro" id="IPR044837">
    <property type="entry name" value="REM16-like"/>
</dbReference>
<dbReference type="SUPFAM" id="SSF101936">
    <property type="entry name" value="DNA-binding pseudobarrel domain"/>
    <property type="match status" value="1"/>
</dbReference>
<dbReference type="InterPro" id="IPR003340">
    <property type="entry name" value="B3_DNA-bd"/>
</dbReference>
<dbReference type="InterPro" id="IPR015300">
    <property type="entry name" value="DNA-bd_pseudobarrel_sf"/>
</dbReference>
<evidence type="ECO:0000256" key="4">
    <source>
        <dbReference type="ARBA" id="ARBA00023163"/>
    </source>
</evidence>
<dbReference type="KEGG" id="cqi:110692846"/>
<evidence type="ECO:0000256" key="2">
    <source>
        <dbReference type="ARBA" id="ARBA00023015"/>
    </source>
</evidence>
<name>A0A803MCM7_CHEQI</name>
<evidence type="ECO:0000256" key="3">
    <source>
        <dbReference type="ARBA" id="ARBA00023125"/>
    </source>
</evidence>
<keyword evidence="2" id="KW-0805">Transcription regulation</keyword>
<keyword evidence="5" id="KW-0539">Nucleus</keyword>
<gene>
    <name evidence="8" type="primary">LOC110692846</name>
</gene>
<dbReference type="Gramene" id="AUR62027220-RA">
    <property type="protein sequence ID" value="AUR62027220-RA:cds"/>
    <property type="gene ID" value="AUR62027220"/>
</dbReference>
<reference evidence="8" key="2">
    <citation type="submission" date="2021-03" db="UniProtKB">
        <authorList>
            <consortium name="EnsemblPlants"/>
        </authorList>
    </citation>
    <scope>IDENTIFICATION</scope>
</reference>
<evidence type="ECO:0000259" key="7">
    <source>
        <dbReference type="PROSITE" id="PS50863"/>
    </source>
</evidence>
<dbReference type="GeneID" id="110692846"/>
<protein>
    <recommendedName>
        <fullName evidence="7">TF-B3 domain-containing protein</fullName>
    </recommendedName>
</protein>
<dbReference type="Pfam" id="PF02362">
    <property type="entry name" value="B3"/>
    <property type="match status" value="1"/>
</dbReference>
<dbReference type="SMART" id="SM01019">
    <property type="entry name" value="B3"/>
    <property type="match status" value="1"/>
</dbReference>
<dbReference type="PANTHER" id="PTHR31391:SF165">
    <property type="entry name" value="B3 DOMAIN-CONTAINING PROTEIN LOC_OS12G40080-LIKE"/>
    <property type="match status" value="1"/>
</dbReference>
<evidence type="ECO:0000256" key="1">
    <source>
        <dbReference type="ARBA" id="ARBA00004123"/>
    </source>
</evidence>
<evidence type="ECO:0000313" key="8">
    <source>
        <dbReference type="EnsemblPlants" id="AUR62027220-RA:cds"/>
    </source>
</evidence>
<feature type="compositionally biased region" description="Basic and acidic residues" evidence="6">
    <location>
        <begin position="27"/>
        <end position="40"/>
    </location>
</feature>
<dbReference type="OMA" id="DKEPRTC"/>
<dbReference type="CDD" id="cd10017">
    <property type="entry name" value="B3_DNA"/>
    <property type="match status" value="1"/>
</dbReference>
<dbReference type="AlphaFoldDB" id="A0A803MCM7"/>
<reference evidence="8" key="1">
    <citation type="journal article" date="2017" name="Nature">
        <title>The genome of Chenopodium quinoa.</title>
        <authorList>
            <person name="Jarvis D.E."/>
            <person name="Ho Y.S."/>
            <person name="Lightfoot D.J."/>
            <person name="Schmoeckel S.M."/>
            <person name="Li B."/>
            <person name="Borm T.J.A."/>
            <person name="Ohyanagi H."/>
            <person name="Mineta K."/>
            <person name="Michell C.T."/>
            <person name="Saber N."/>
            <person name="Kharbatia N.M."/>
            <person name="Rupper R.R."/>
            <person name="Sharp A.R."/>
            <person name="Dally N."/>
            <person name="Boughton B.A."/>
            <person name="Woo Y.H."/>
            <person name="Gao G."/>
            <person name="Schijlen E.G.W.M."/>
            <person name="Guo X."/>
            <person name="Momin A.A."/>
            <person name="Negrao S."/>
            <person name="Al-Babili S."/>
            <person name="Gehring C."/>
            <person name="Roessner U."/>
            <person name="Jung C."/>
            <person name="Murphy K."/>
            <person name="Arold S.T."/>
            <person name="Gojobori T."/>
            <person name="van der Linden C.G."/>
            <person name="van Loo E.N."/>
            <person name="Jellen E.N."/>
            <person name="Maughan P.J."/>
            <person name="Tester M."/>
        </authorList>
    </citation>
    <scope>NUCLEOTIDE SEQUENCE [LARGE SCALE GENOMIC DNA]</scope>
    <source>
        <strain evidence="8">cv. PI 614886</strain>
    </source>
</reference>
<dbReference type="PROSITE" id="PS50863">
    <property type="entry name" value="B3"/>
    <property type="match status" value="1"/>
</dbReference>
<keyword evidence="3" id="KW-0238">DNA-binding</keyword>
<feature type="region of interest" description="Disordered" evidence="6">
    <location>
        <begin position="1"/>
        <end position="41"/>
    </location>
</feature>
<feature type="domain" description="TF-B3" evidence="7">
    <location>
        <begin position="78"/>
        <end position="179"/>
    </location>
</feature>
<evidence type="ECO:0000256" key="6">
    <source>
        <dbReference type="SAM" id="MobiDB-lite"/>
    </source>
</evidence>
<evidence type="ECO:0000256" key="5">
    <source>
        <dbReference type="ARBA" id="ARBA00023242"/>
    </source>
</evidence>
<keyword evidence="9" id="KW-1185">Reference proteome</keyword>
<comment type="subcellular location">
    <subcellularLocation>
        <location evidence="1">Nucleus</location>
    </subcellularLocation>
</comment>
<organism evidence="8 9">
    <name type="scientific">Chenopodium quinoa</name>
    <name type="common">Quinoa</name>
    <dbReference type="NCBI Taxonomy" id="63459"/>
    <lineage>
        <taxon>Eukaryota</taxon>
        <taxon>Viridiplantae</taxon>
        <taxon>Streptophyta</taxon>
        <taxon>Embryophyta</taxon>
        <taxon>Tracheophyta</taxon>
        <taxon>Spermatophyta</taxon>
        <taxon>Magnoliopsida</taxon>
        <taxon>eudicotyledons</taxon>
        <taxon>Gunneridae</taxon>
        <taxon>Pentapetalae</taxon>
        <taxon>Caryophyllales</taxon>
        <taxon>Chenopodiaceae</taxon>
        <taxon>Chenopodioideae</taxon>
        <taxon>Atripliceae</taxon>
        <taxon>Chenopodium</taxon>
    </lineage>
</organism>